<dbReference type="PANTHER" id="PTHR42920:SF5">
    <property type="entry name" value="EAMA DOMAIN-CONTAINING PROTEIN"/>
    <property type="match status" value="1"/>
</dbReference>
<evidence type="ECO:0000256" key="7">
    <source>
        <dbReference type="SAM" id="Phobius"/>
    </source>
</evidence>
<feature type="transmembrane region" description="Helical" evidence="7">
    <location>
        <begin position="315"/>
        <end position="332"/>
    </location>
</feature>
<dbReference type="OrthoDB" id="2017960at2759"/>
<dbReference type="InterPro" id="IPR051258">
    <property type="entry name" value="Diverse_Substrate_Transporter"/>
</dbReference>
<evidence type="ECO:0000256" key="1">
    <source>
        <dbReference type="ARBA" id="ARBA00004651"/>
    </source>
</evidence>
<comment type="subcellular location">
    <subcellularLocation>
        <location evidence="1">Cell membrane</location>
        <topology evidence="1">Multi-pass membrane protein</topology>
    </subcellularLocation>
</comment>
<dbReference type="PANTHER" id="PTHR42920">
    <property type="entry name" value="OS03G0707200 PROTEIN-RELATED"/>
    <property type="match status" value="1"/>
</dbReference>
<feature type="compositionally biased region" description="Basic and acidic residues" evidence="6">
    <location>
        <begin position="541"/>
        <end position="556"/>
    </location>
</feature>
<gene>
    <name evidence="9" type="ORF">Naga_100197g9</name>
</gene>
<keyword evidence="4 7" id="KW-1133">Transmembrane helix</keyword>
<evidence type="ECO:0000256" key="2">
    <source>
        <dbReference type="ARBA" id="ARBA00022475"/>
    </source>
</evidence>
<evidence type="ECO:0000313" key="9">
    <source>
        <dbReference type="EMBL" id="EWM27894.1"/>
    </source>
</evidence>
<feature type="domain" description="EamA" evidence="8">
    <location>
        <begin position="441"/>
        <end position="516"/>
    </location>
</feature>
<feature type="transmembrane region" description="Helical" evidence="7">
    <location>
        <begin position="290"/>
        <end position="309"/>
    </location>
</feature>
<dbReference type="EMBL" id="AZIL01000361">
    <property type="protein sequence ID" value="EWM27894.1"/>
    <property type="molecule type" value="Genomic_DNA"/>
</dbReference>
<organism evidence="9 10">
    <name type="scientific">Nannochloropsis gaditana</name>
    <dbReference type="NCBI Taxonomy" id="72520"/>
    <lineage>
        <taxon>Eukaryota</taxon>
        <taxon>Sar</taxon>
        <taxon>Stramenopiles</taxon>
        <taxon>Ochrophyta</taxon>
        <taxon>Eustigmatophyceae</taxon>
        <taxon>Eustigmatales</taxon>
        <taxon>Monodopsidaceae</taxon>
        <taxon>Nannochloropsis</taxon>
    </lineage>
</organism>
<dbReference type="SUPFAM" id="SSF103481">
    <property type="entry name" value="Multidrug resistance efflux transporter EmrE"/>
    <property type="match status" value="2"/>
</dbReference>
<feature type="transmembrane region" description="Helical" evidence="7">
    <location>
        <begin position="403"/>
        <end position="424"/>
    </location>
</feature>
<feature type="transmembrane region" description="Helical" evidence="7">
    <location>
        <begin position="337"/>
        <end position="355"/>
    </location>
</feature>
<proteinExistence type="predicted"/>
<feature type="transmembrane region" description="Helical" evidence="7">
    <location>
        <begin position="444"/>
        <end position="462"/>
    </location>
</feature>
<feature type="domain" description="EamA" evidence="8">
    <location>
        <begin position="206"/>
        <end position="355"/>
    </location>
</feature>
<keyword evidence="2" id="KW-1003">Cell membrane</keyword>
<feature type="compositionally biased region" description="Low complexity" evidence="6">
    <location>
        <begin position="123"/>
        <end position="151"/>
    </location>
</feature>
<keyword evidence="5 7" id="KW-0472">Membrane</keyword>
<accession>W7U530</accession>
<comment type="caution">
    <text evidence="9">The sequence shown here is derived from an EMBL/GenBank/DDBJ whole genome shotgun (WGS) entry which is preliminary data.</text>
</comment>
<evidence type="ECO:0000256" key="5">
    <source>
        <dbReference type="ARBA" id="ARBA00023136"/>
    </source>
</evidence>
<keyword evidence="10" id="KW-1185">Reference proteome</keyword>
<name>W7U530_9STRA</name>
<evidence type="ECO:0000259" key="8">
    <source>
        <dbReference type="Pfam" id="PF00892"/>
    </source>
</evidence>
<evidence type="ECO:0000256" key="3">
    <source>
        <dbReference type="ARBA" id="ARBA00022692"/>
    </source>
</evidence>
<evidence type="ECO:0000256" key="4">
    <source>
        <dbReference type="ARBA" id="ARBA00022989"/>
    </source>
</evidence>
<dbReference type="InterPro" id="IPR037185">
    <property type="entry name" value="EmrE-like"/>
</dbReference>
<evidence type="ECO:0000313" key="10">
    <source>
        <dbReference type="Proteomes" id="UP000019335"/>
    </source>
</evidence>
<keyword evidence="3 7" id="KW-0812">Transmembrane</keyword>
<protein>
    <submittedName>
        <fullName evidence="9">Permease of the drug metabolite transporter superfamily</fullName>
    </submittedName>
</protein>
<dbReference type="Proteomes" id="UP000019335">
    <property type="component" value="Chromosome 5"/>
</dbReference>
<feature type="transmembrane region" description="Helical" evidence="7">
    <location>
        <begin position="199"/>
        <end position="218"/>
    </location>
</feature>
<dbReference type="AlphaFoldDB" id="W7U530"/>
<feature type="transmembrane region" description="Helical" evidence="7">
    <location>
        <begin position="367"/>
        <end position="383"/>
    </location>
</feature>
<feature type="transmembrane region" description="Helical" evidence="7">
    <location>
        <begin position="474"/>
        <end position="493"/>
    </location>
</feature>
<evidence type="ECO:0000256" key="6">
    <source>
        <dbReference type="SAM" id="MobiDB-lite"/>
    </source>
</evidence>
<dbReference type="Pfam" id="PF00892">
    <property type="entry name" value="EamA"/>
    <property type="match status" value="2"/>
</dbReference>
<reference evidence="9 10" key="1">
    <citation type="journal article" date="2014" name="Mol. Plant">
        <title>Chromosome Scale Genome Assembly and Transcriptome Profiling of Nannochloropsis gaditana in Nitrogen Depletion.</title>
        <authorList>
            <person name="Corteggiani Carpinelli E."/>
            <person name="Telatin A."/>
            <person name="Vitulo N."/>
            <person name="Forcato C."/>
            <person name="D'Angelo M."/>
            <person name="Schiavon R."/>
            <person name="Vezzi A."/>
            <person name="Giacometti G.M."/>
            <person name="Morosinotto T."/>
            <person name="Valle G."/>
        </authorList>
    </citation>
    <scope>NUCLEOTIDE SEQUENCE [LARGE SCALE GENOMIC DNA]</scope>
    <source>
        <strain evidence="9 10">B-31</strain>
    </source>
</reference>
<feature type="region of interest" description="Disordered" evidence="6">
    <location>
        <begin position="103"/>
        <end position="192"/>
    </location>
</feature>
<feature type="region of interest" description="Disordered" evidence="6">
    <location>
        <begin position="526"/>
        <end position="563"/>
    </location>
</feature>
<sequence length="563" mass="59462">MDVAFLTPGWAPSSDSIVSPLPPSSTASPPSCSLTHRLPRLLRPGDTARAHRFVTASSRTQYHGRSWSSPSILSFSGVSAADCPSRKCGAMKSNLLHRCAVPNQKEGTSSPQEHTRNQLEPVDASSPSSPSSSSPSSPSFPSDAFAPSPASLKPERQEWAVPDSPEPPFSVSPSVPTPSRLVNSPSASPPLPTEPAPSFLITPALAYLLLNVVTLLWGSQHAVIKSALASSPDYPGVFNLLRFGLASLCFWPWTPSFLPPSLGTCSENGEEGVDAAEKERQGLWRAGAELGIWMFLGFSLQAVGLQLTSASRSGFLLYLNVKLVPLFAWLLLGRRPSLDVVVFALLAFAGTALLSVDGGRMPNVGDAWSLAAAAASAMFILRLEGAAKAYSLTRAKELNSATLWVTTGLCAVWAGLEALMGYGGEGGDGGGLGVVFTDLLRDEWPQIVFLGVVASALCNWIQTLGQREVPAEKAALIYALDPVYGAVFARLLLGESEALGTMGYTGAALVTSAAVLATFYGKRGVEGSAHDESGMNGIELSAKKHEDVEDQKEKGEVPQSRQK</sequence>
<feature type="transmembrane region" description="Helical" evidence="7">
    <location>
        <begin position="499"/>
        <end position="520"/>
    </location>
</feature>
<dbReference type="GO" id="GO:0005886">
    <property type="term" value="C:plasma membrane"/>
    <property type="evidence" value="ECO:0007669"/>
    <property type="project" value="UniProtKB-SubCell"/>
</dbReference>
<dbReference type="InterPro" id="IPR000620">
    <property type="entry name" value="EamA_dom"/>
</dbReference>